<feature type="region of interest" description="Disordered" evidence="1">
    <location>
        <begin position="100"/>
        <end position="120"/>
    </location>
</feature>
<dbReference type="VEuPathDB" id="FungiDB:PC110_g4103"/>
<protein>
    <submittedName>
        <fullName evidence="2">Uncharacterized protein</fullName>
    </submittedName>
</protein>
<evidence type="ECO:0000313" key="2">
    <source>
        <dbReference type="EMBL" id="KAG6972227.1"/>
    </source>
</evidence>
<dbReference type="Proteomes" id="UP000688947">
    <property type="component" value="Unassembled WGS sequence"/>
</dbReference>
<evidence type="ECO:0000313" key="3">
    <source>
        <dbReference type="Proteomes" id="UP000688947"/>
    </source>
</evidence>
<name>A0A8T1UWX2_9STRA</name>
<evidence type="ECO:0000256" key="1">
    <source>
        <dbReference type="SAM" id="MobiDB-lite"/>
    </source>
</evidence>
<dbReference type="EMBL" id="JAENGZ010000039">
    <property type="protein sequence ID" value="KAG6972227.1"/>
    <property type="molecule type" value="Genomic_DNA"/>
</dbReference>
<feature type="compositionally biased region" description="Low complexity" evidence="1">
    <location>
        <begin position="8"/>
        <end position="19"/>
    </location>
</feature>
<dbReference type="OrthoDB" id="2095648at2759"/>
<accession>A0A8T1UWX2</accession>
<reference evidence="2" key="1">
    <citation type="submission" date="2021-01" db="EMBL/GenBank/DDBJ databases">
        <title>Phytophthora aleatoria, a newly-described species from Pinus radiata is distinct from Phytophthora cactorum isolates based on comparative genomics.</title>
        <authorList>
            <person name="Mcdougal R."/>
            <person name="Panda P."/>
            <person name="Williams N."/>
            <person name="Studholme D.J."/>
        </authorList>
    </citation>
    <scope>NUCLEOTIDE SEQUENCE</scope>
    <source>
        <strain evidence="2">NZFS 3830</strain>
    </source>
</reference>
<gene>
    <name evidence="2" type="ORF">JG687_00001591</name>
</gene>
<sequence length="664" mass="74353">MEADNHDSASASPTTSPSSQWIRSIQNESFQPKPTAYSPHSLEDEDPLMLQQRQCRDKLRVLKKVRERIKFYPLQHLDKRGNSSSYSMKISTSMILSGADESPDWQKDAKQSDGQSKNVGQNVGIDELGGLEMLLFAFFSPQELLRVSGLEKYPLRPLLGLERDPTRPHEDVPAILVYMVYQRLKIAQTAYKTECSDTTNNIHTATTNAAATRYNGRFLEIFQTINRQGQFNSAASALRTQNQEMTRMVELHLQAVAHQAAPPVEAPNAAVLVPDQQQPVVHGAGAADDEDVYSVADGRDRMTLNGWLSTKRRVSERTLRSYLRQMLLAVFALERSNFDADMNVPAPILDVNGEIAQQRQRLAAVEAEVGVGGNGIAAAFRNRIALPQASMVGSVVQTAMTVWARGRFVDANTSTVLALLLRFPDSFSSSLRSFLEYAKYLIITHSVSASKLLRHEYLQCSATELDRRSSPHWSTTQIHDVNEYKSKLVAYYGDLPSRVEGLLDDNPQVIDELMPRTNLGLRYFSRALEENNLRSERFVSVVAPSTASSSWVRTLASTQTCTLQRLDLSRARVPTSVLLRELATLPRLTHLRLPRQILRDENLEHLVAALAYAKFLPQLRGLDEDVRQAIDRLEKSYLMQLDMVTFLLQKPSVSNTAPGARTGD</sequence>
<dbReference type="AlphaFoldDB" id="A0A8T1UWX2"/>
<feature type="compositionally biased region" description="Polar residues" evidence="1">
    <location>
        <begin position="20"/>
        <end position="32"/>
    </location>
</feature>
<organism evidence="2 3">
    <name type="scientific">Phytophthora cactorum</name>
    <dbReference type="NCBI Taxonomy" id="29920"/>
    <lineage>
        <taxon>Eukaryota</taxon>
        <taxon>Sar</taxon>
        <taxon>Stramenopiles</taxon>
        <taxon>Oomycota</taxon>
        <taxon>Peronosporomycetes</taxon>
        <taxon>Peronosporales</taxon>
        <taxon>Peronosporaceae</taxon>
        <taxon>Phytophthora</taxon>
    </lineage>
</organism>
<feature type="region of interest" description="Disordered" evidence="1">
    <location>
        <begin position="1"/>
        <end position="47"/>
    </location>
</feature>
<comment type="caution">
    <text evidence="2">The sequence shown here is derived from an EMBL/GenBank/DDBJ whole genome shotgun (WGS) entry which is preliminary data.</text>
</comment>
<proteinExistence type="predicted"/>